<protein>
    <recommendedName>
        <fullName evidence="2">N-acetyltransferase domain-containing protein</fullName>
    </recommendedName>
</protein>
<sequence>MNVEYKNWESGKKYEEVQAKIYTEVSGIPANAEQIGPRNDGRGTDATRYAFTKEGEPLAYITTDVVDENRVLIGYPWSLPGCPVEVKDKLLNDMIDHLKKKEDIRTIVTSVVLQSKTKDDQIAYFKERGFVETESGFAFSKDFDVEKTIKKKFDGPAGALKANV</sequence>
<dbReference type="EMBL" id="BART01028831">
    <property type="protein sequence ID" value="GAG93821.1"/>
    <property type="molecule type" value="Genomic_DNA"/>
</dbReference>
<feature type="non-terminal residue" evidence="1">
    <location>
        <position position="164"/>
    </location>
</feature>
<proteinExistence type="predicted"/>
<evidence type="ECO:0000313" key="1">
    <source>
        <dbReference type="EMBL" id="GAG93821.1"/>
    </source>
</evidence>
<dbReference type="AlphaFoldDB" id="X1DBL2"/>
<reference evidence="1" key="1">
    <citation type="journal article" date="2014" name="Front. Microbiol.">
        <title>High frequency of phylogenetically diverse reductive dehalogenase-homologous genes in deep subseafloor sedimentary metagenomes.</title>
        <authorList>
            <person name="Kawai M."/>
            <person name="Futagami T."/>
            <person name="Toyoda A."/>
            <person name="Takaki Y."/>
            <person name="Nishi S."/>
            <person name="Hori S."/>
            <person name="Arai W."/>
            <person name="Tsubouchi T."/>
            <person name="Morono Y."/>
            <person name="Uchiyama I."/>
            <person name="Ito T."/>
            <person name="Fujiyama A."/>
            <person name="Inagaki F."/>
            <person name="Takami H."/>
        </authorList>
    </citation>
    <scope>NUCLEOTIDE SEQUENCE</scope>
    <source>
        <strain evidence="1">Expedition CK06-06</strain>
    </source>
</reference>
<name>X1DBL2_9ZZZZ</name>
<organism evidence="1">
    <name type="scientific">marine sediment metagenome</name>
    <dbReference type="NCBI Taxonomy" id="412755"/>
    <lineage>
        <taxon>unclassified sequences</taxon>
        <taxon>metagenomes</taxon>
        <taxon>ecological metagenomes</taxon>
    </lineage>
</organism>
<comment type="caution">
    <text evidence="1">The sequence shown here is derived from an EMBL/GenBank/DDBJ whole genome shotgun (WGS) entry which is preliminary data.</text>
</comment>
<accession>X1DBL2</accession>
<evidence type="ECO:0008006" key="2">
    <source>
        <dbReference type="Google" id="ProtNLM"/>
    </source>
</evidence>
<gene>
    <name evidence="1" type="ORF">S01H4_50736</name>
</gene>